<evidence type="ECO:0000256" key="11">
    <source>
        <dbReference type="SAM" id="Phobius"/>
    </source>
</evidence>
<keyword evidence="9 11" id="KW-1133">Transmembrane helix</keyword>
<keyword evidence="5" id="KW-0597">Phosphoprotein</keyword>
<feature type="domain" description="Histidine kinase" evidence="12">
    <location>
        <begin position="449"/>
        <end position="676"/>
    </location>
</feature>
<evidence type="ECO:0000256" key="6">
    <source>
        <dbReference type="ARBA" id="ARBA00022679"/>
    </source>
</evidence>
<evidence type="ECO:0000256" key="1">
    <source>
        <dbReference type="ARBA" id="ARBA00000085"/>
    </source>
</evidence>
<dbReference type="SUPFAM" id="SSF47384">
    <property type="entry name" value="Homodimeric domain of signal transducing histidine kinase"/>
    <property type="match status" value="1"/>
</dbReference>
<dbReference type="AlphaFoldDB" id="A0A0W8G2C0"/>
<dbReference type="PANTHER" id="PTHR43065:SF42">
    <property type="entry name" value="TWO-COMPONENT SENSOR PPRA"/>
    <property type="match status" value="1"/>
</dbReference>
<dbReference type="Gene3D" id="1.10.287.130">
    <property type="match status" value="1"/>
</dbReference>
<dbReference type="PANTHER" id="PTHR43065">
    <property type="entry name" value="SENSOR HISTIDINE KINASE"/>
    <property type="match status" value="1"/>
</dbReference>
<dbReference type="SUPFAM" id="SSF55874">
    <property type="entry name" value="ATPase domain of HSP90 chaperone/DNA topoisomerase II/histidine kinase"/>
    <property type="match status" value="1"/>
</dbReference>
<dbReference type="InterPro" id="IPR000014">
    <property type="entry name" value="PAS"/>
</dbReference>
<dbReference type="InterPro" id="IPR036890">
    <property type="entry name" value="HATPase_C_sf"/>
</dbReference>
<dbReference type="InterPro" id="IPR035965">
    <property type="entry name" value="PAS-like_dom_sf"/>
</dbReference>
<evidence type="ECO:0000313" key="15">
    <source>
        <dbReference type="EMBL" id="KUG27118.1"/>
    </source>
</evidence>
<keyword evidence="6" id="KW-0808">Transferase</keyword>
<dbReference type="Pfam" id="PF17203">
    <property type="entry name" value="sCache_3_2"/>
    <property type="match status" value="1"/>
</dbReference>
<evidence type="ECO:0000256" key="8">
    <source>
        <dbReference type="ARBA" id="ARBA00022777"/>
    </source>
</evidence>
<dbReference type="InterPro" id="IPR013656">
    <property type="entry name" value="PAS_4"/>
</dbReference>
<reference evidence="15" key="1">
    <citation type="journal article" date="2015" name="Proc. Natl. Acad. Sci. U.S.A.">
        <title>Networks of energetic and metabolic interactions define dynamics in microbial communities.</title>
        <authorList>
            <person name="Embree M."/>
            <person name="Liu J.K."/>
            <person name="Al-Bassam M.M."/>
            <person name="Zengler K."/>
        </authorList>
    </citation>
    <scope>NUCLEOTIDE SEQUENCE</scope>
</reference>
<dbReference type="InterPro" id="IPR036097">
    <property type="entry name" value="HisK_dim/P_sf"/>
</dbReference>
<evidence type="ECO:0000256" key="7">
    <source>
        <dbReference type="ARBA" id="ARBA00022692"/>
    </source>
</evidence>
<dbReference type="SMART" id="SM00387">
    <property type="entry name" value="HATPase_c"/>
    <property type="match status" value="1"/>
</dbReference>
<dbReference type="InterPro" id="IPR000700">
    <property type="entry name" value="PAS-assoc_C"/>
</dbReference>
<dbReference type="GO" id="GO:0005886">
    <property type="term" value="C:plasma membrane"/>
    <property type="evidence" value="ECO:0007669"/>
    <property type="project" value="UniProtKB-SubCell"/>
</dbReference>
<protein>
    <recommendedName>
        <fullName evidence="3">histidine kinase</fullName>
        <ecNumber evidence="3">2.7.13.3</ecNumber>
    </recommendedName>
</protein>
<feature type="domain" description="PAC" evidence="14">
    <location>
        <begin position="383"/>
        <end position="436"/>
    </location>
</feature>
<dbReference type="InterPro" id="IPR005467">
    <property type="entry name" value="His_kinase_dom"/>
</dbReference>
<evidence type="ECO:0000256" key="3">
    <source>
        <dbReference type="ARBA" id="ARBA00012438"/>
    </source>
</evidence>
<dbReference type="Pfam" id="PF08448">
    <property type="entry name" value="PAS_4"/>
    <property type="match status" value="1"/>
</dbReference>
<dbReference type="CDD" id="cd00130">
    <property type="entry name" value="PAS"/>
    <property type="match status" value="1"/>
</dbReference>
<dbReference type="InterPro" id="IPR033463">
    <property type="entry name" value="sCache_3"/>
</dbReference>
<dbReference type="InterPro" id="IPR003661">
    <property type="entry name" value="HisK_dim/P_dom"/>
</dbReference>
<proteinExistence type="predicted"/>
<dbReference type="EC" id="2.7.13.3" evidence="3"/>
<dbReference type="InterPro" id="IPR004358">
    <property type="entry name" value="Sig_transdc_His_kin-like_C"/>
</dbReference>
<organism evidence="15">
    <name type="scientific">hydrocarbon metagenome</name>
    <dbReference type="NCBI Taxonomy" id="938273"/>
    <lineage>
        <taxon>unclassified sequences</taxon>
        <taxon>metagenomes</taxon>
        <taxon>ecological metagenomes</taxon>
    </lineage>
</organism>
<evidence type="ECO:0000259" key="13">
    <source>
        <dbReference type="PROSITE" id="PS50112"/>
    </source>
</evidence>
<evidence type="ECO:0000259" key="12">
    <source>
        <dbReference type="PROSITE" id="PS50109"/>
    </source>
</evidence>
<evidence type="ECO:0000256" key="10">
    <source>
        <dbReference type="ARBA" id="ARBA00023136"/>
    </source>
</evidence>
<comment type="caution">
    <text evidence="15">The sequence shown here is derived from an EMBL/GenBank/DDBJ whole genome shotgun (WGS) entry which is preliminary data.</text>
</comment>
<dbReference type="Gene3D" id="6.10.340.10">
    <property type="match status" value="1"/>
</dbReference>
<feature type="domain" description="PAS" evidence="13">
    <location>
        <begin position="312"/>
        <end position="382"/>
    </location>
</feature>
<keyword evidence="8 15" id="KW-0418">Kinase</keyword>
<comment type="catalytic activity">
    <reaction evidence="1">
        <text>ATP + protein L-histidine = ADP + protein N-phospho-L-histidine.</text>
        <dbReference type="EC" id="2.7.13.3"/>
    </reaction>
</comment>
<accession>A0A0W8G2C0</accession>
<dbReference type="Pfam" id="PF02518">
    <property type="entry name" value="HATPase_c"/>
    <property type="match status" value="1"/>
</dbReference>
<dbReference type="GO" id="GO:0000155">
    <property type="term" value="F:phosphorelay sensor kinase activity"/>
    <property type="evidence" value="ECO:0007669"/>
    <property type="project" value="InterPro"/>
</dbReference>
<evidence type="ECO:0000256" key="4">
    <source>
        <dbReference type="ARBA" id="ARBA00022475"/>
    </source>
</evidence>
<keyword evidence="10 11" id="KW-0472">Membrane</keyword>
<dbReference type="Gene3D" id="3.30.450.20">
    <property type="entry name" value="PAS domain"/>
    <property type="match status" value="1"/>
</dbReference>
<evidence type="ECO:0000256" key="9">
    <source>
        <dbReference type="ARBA" id="ARBA00022989"/>
    </source>
</evidence>
<evidence type="ECO:0000259" key="14">
    <source>
        <dbReference type="PROSITE" id="PS50113"/>
    </source>
</evidence>
<evidence type="ECO:0000256" key="2">
    <source>
        <dbReference type="ARBA" id="ARBA00004651"/>
    </source>
</evidence>
<dbReference type="PROSITE" id="PS50112">
    <property type="entry name" value="PAS"/>
    <property type="match status" value="1"/>
</dbReference>
<dbReference type="CDD" id="cd00082">
    <property type="entry name" value="HisKA"/>
    <property type="match status" value="1"/>
</dbReference>
<evidence type="ECO:0000256" key="5">
    <source>
        <dbReference type="ARBA" id="ARBA00022553"/>
    </source>
</evidence>
<dbReference type="NCBIfam" id="TIGR00229">
    <property type="entry name" value="sensory_box"/>
    <property type="match status" value="1"/>
</dbReference>
<name>A0A0W8G2C0_9ZZZZ</name>
<keyword evidence="4" id="KW-1003">Cell membrane</keyword>
<dbReference type="EMBL" id="LNQE01000361">
    <property type="protein sequence ID" value="KUG27118.1"/>
    <property type="molecule type" value="Genomic_DNA"/>
</dbReference>
<feature type="transmembrane region" description="Helical" evidence="11">
    <location>
        <begin position="15"/>
        <end position="37"/>
    </location>
</feature>
<dbReference type="SMART" id="SM00091">
    <property type="entry name" value="PAS"/>
    <property type="match status" value="1"/>
</dbReference>
<keyword evidence="7 11" id="KW-0812">Transmembrane</keyword>
<sequence>MRLVDKLKFSTKINLGTLLIVTLIALPLAFVVSRMAADALIDETKKRGLVISENLASRAADSMLAMDLLRLKNMVDEYKGVQDIVYAFITDRDGNVMVHTFVQGFPVELLAANEAEDDTPANIRLLFTGRDYIYDFAAPIMIVGARFGTARVGLSRTQTQNSVNRLVFFIFTLSGAALIPAILFSSLFARQVTRRIGLLREHAEEVVKGNLDMRTGPVVAANCWEIMNCDLTHCPAYGDTRRRCWYLAGTLCPDCSDAEDGDKEESCKDCPVYNRNKGDEIQDLAETFDVMALSLKTHLEELKQAEGVLTRQEQLLRTILDATPDFVCLIGDNLKYLSVNKAFADYVGRSAHDIEGLTEFDLFPEAEAKLTREEDLRVVRTGLPFDREIRAKRGQRDKWLHVVRAPVFDKDGRVMGLLRTARDVTQLKLFQEQLIQSQKMESVGKLAGGVAHEINTPLGVILGYSQLLQEEVDKDSQIYEDLKIMEKQAKVCRKIVADLLGFSRQTDSSKLEMCFNNSLMEAISLVRHTFGLDKVYIMTDLDERMPIIYGDPEKLKQVWINLLTNARDAMIETGGLLLVRSRLDSPAQKVTAWFADTGSGIDQENLQKIFDPFFTTKPVGQGTGLGLSVSFGIIEDHDGSIAAQSPVPKGFFNHETGEAPGRGPGTVFVVDLPLDHAETVETAQTLAKGRT</sequence>
<dbReference type="PROSITE" id="PS50113">
    <property type="entry name" value="PAC"/>
    <property type="match status" value="1"/>
</dbReference>
<dbReference type="Pfam" id="PF00512">
    <property type="entry name" value="HisKA"/>
    <property type="match status" value="1"/>
</dbReference>
<comment type="subcellular location">
    <subcellularLocation>
        <location evidence="2">Cell membrane</location>
        <topology evidence="2">Multi-pass membrane protein</topology>
    </subcellularLocation>
</comment>
<dbReference type="PROSITE" id="PS50109">
    <property type="entry name" value="HIS_KIN"/>
    <property type="match status" value="1"/>
</dbReference>
<dbReference type="Gene3D" id="3.30.565.10">
    <property type="entry name" value="Histidine kinase-like ATPase, C-terminal domain"/>
    <property type="match status" value="1"/>
</dbReference>
<dbReference type="SMART" id="SM00388">
    <property type="entry name" value="HisKA"/>
    <property type="match status" value="1"/>
</dbReference>
<dbReference type="PRINTS" id="PR00344">
    <property type="entry name" value="BCTRLSENSOR"/>
</dbReference>
<dbReference type="InterPro" id="IPR003660">
    <property type="entry name" value="HAMP_dom"/>
</dbReference>
<gene>
    <name evidence="15" type="ORF">ASZ90_003034</name>
</gene>
<feature type="transmembrane region" description="Helical" evidence="11">
    <location>
        <begin position="166"/>
        <end position="189"/>
    </location>
</feature>
<dbReference type="Pfam" id="PF00672">
    <property type="entry name" value="HAMP"/>
    <property type="match status" value="1"/>
</dbReference>
<dbReference type="InterPro" id="IPR003594">
    <property type="entry name" value="HATPase_dom"/>
</dbReference>
<dbReference type="SUPFAM" id="SSF55785">
    <property type="entry name" value="PYP-like sensor domain (PAS domain)"/>
    <property type="match status" value="1"/>
</dbReference>